<comment type="caution">
    <text evidence="1">The sequence shown here is derived from an EMBL/GenBank/DDBJ whole genome shotgun (WGS) entry which is preliminary data.</text>
</comment>
<organism evidence="1 2">
    <name type="scientific">Aquimarina litoralis</name>
    <dbReference type="NCBI Taxonomy" id="584605"/>
    <lineage>
        <taxon>Bacteria</taxon>
        <taxon>Pseudomonadati</taxon>
        <taxon>Bacteroidota</taxon>
        <taxon>Flavobacteriia</taxon>
        <taxon>Flavobacteriales</taxon>
        <taxon>Flavobacteriaceae</taxon>
        <taxon>Aquimarina</taxon>
    </lineage>
</organism>
<evidence type="ECO:0000313" key="2">
    <source>
        <dbReference type="Proteomes" id="UP001501758"/>
    </source>
</evidence>
<protein>
    <submittedName>
        <fullName evidence="1">DUF6146 family protein</fullName>
    </submittedName>
</protein>
<evidence type="ECO:0000313" key="1">
    <source>
        <dbReference type="EMBL" id="GAA0720081.1"/>
    </source>
</evidence>
<proteinExistence type="predicted"/>
<dbReference type="Pfam" id="PF19643">
    <property type="entry name" value="DUF6146"/>
    <property type="match status" value="1"/>
</dbReference>
<dbReference type="EMBL" id="BAAAGE010000002">
    <property type="protein sequence ID" value="GAA0720081.1"/>
    <property type="molecule type" value="Genomic_DNA"/>
</dbReference>
<dbReference type="PROSITE" id="PS51257">
    <property type="entry name" value="PROKAR_LIPOPROTEIN"/>
    <property type="match status" value="1"/>
</dbReference>
<gene>
    <name evidence="1" type="ORF">GCM10009430_19880</name>
</gene>
<name>A0ABP3U1B9_9FLAO</name>
<dbReference type="InterPro" id="IPR046144">
    <property type="entry name" value="DUF6146"/>
</dbReference>
<keyword evidence="2" id="KW-1185">Reference proteome</keyword>
<reference evidence="2" key="1">
    <citation type="journal article" date="2019" name="Int. J. Syst. Evol. Microbiol.">
        <title>The Global Catalogue of Microorganisms (GCM) 10K type strain sequencing project: providing services to taxonomists for standard genome sequencing and annotation.</title>
        <authorList>
            <consortium name="The Broad Institute Genomics Platform"/>
            <consortium name="The Broad Institute Genome Sequencing Center for Infectious Disease"/>
            <person name="Wu L."/>
            <person name="Ma J."/>
        </authorList>
    </citation>
    <scope>NUCLEOTIDE SEQUENCE [LARGE SCALE GENOMIC DNA]</scope>
    <source>
        <strain evidence="2">JCM 15974</strain>
    </source>
</reference>
<sequence>MKNIIYVIIITLFVYSCATTKERSLDTTATNTISDTLRIANDDLEYEIIIIEPGFNTWLVTQRPRGYYNQQFLEIRNRQYVIEYNQRVIQPQRFNPNLYIQQINYEQHIDYGYEVNYLLYNYFLFFEQRYNQRFFVSRG</sequence>
<accession>A0ABP3U1B9</accession>
<dbReference type="Proteomes" id="UP001501758">
    <property type="component" value="Unassembled WGS sequence"/>
</dbReference>
<dbReference type="RefSeq" id="WP_343912172.1">
    <property type="nucleotide sequence ID" value="NZ_BAAAGE010000002.1"/>
</dbReference>